<dbReference type="Pfam" id="PF13861">
    <property type="entry name" value="FLgD_tudor"/>
    <property type="match status" value="1"/>
</dbReference>
<dbReference type="InterPro" id="IPR005648">
    <property type="entry name" value="FlgD"/>
</dbReference>
<feature type="compositionally biased region" description="Low complexity" evidence="6">
    <location>
        <begin position="15"/>
        <end position="29"/>
    </location>
</feature>
<dbReference type="NCBIfam" id="NF005176">
    <property type="entry name" value="PRK06655.1-1"/>
    <property type="match status" value="1"/>
</dbReference>
<feature type="domain" description="FlgD Tudor-like" evidence="8">
    <location>
        <begin position="119"/>
        <end position="255"/>
    </location>
</feature>
<sequence>MSLVNPYSQSLPQQTSSVSSTGTVSKNTVQSNATATSTGNPFLDSIRLPSVPETPEPKDQMLKQEDFFALLSQQLSMQDPFKPVDNDQMIAQMASFSTVDGIANLNAEILNLNSVMSSSQALQASGLVGRKVLIPSDTGAITPESSEIKGVVSTPEKIDTITIRIEDESGQLIKTFDIDGSAGGNVDVAWDGLDKNGEPVAEGSYSIKASGKVDGQSQDLPVSTYAHVTSVSLGTAATGAILNLRGIGGIKLSDVLAVSET</sequence>
<evidence type="ECO:0000313" key="9">
    <source>
        <dbReference type="EMBL" id="QIR13968.1"/>
    </source>
</evidence>
<keyword evidence="10" id="KW-1185">Reference proteome</keyword>
<keyword evidence="9" id="KW-0282">Flagellum</keyword>
<comment type="similarity">
    <text evidence="1 5">Belongs to the FlgD family.</text>
</comment>
<keyword evidence="3 5" id="KW-1005">Bacterial flagellum biogenesis</keyword>
<dbReference type="RefSeq" id="WP_167676225.1">
    <property type="nucleotide sequence ID" value="NZ_CP050313.1"/>
</dbReference>
<evidence type="ECO:0000256" key="2">
    <source>
        <dbReference type="ARBA" id="ARBA00016013"/>
    </source>
</evidence>
<evidence type="ECO:0000256" key="6">
    <source>
        <dbReference type="SAM" id="MobiDB-lite"/>
    </source>
</evidence>
<keyword evidence="9" id="KW-0969">Cilium</keyword>
<evidence type="ECO:0000256" key="1">
    <source>
        <dbReference type="ARBA" id="ARBA00010577"/>
    </source>
</evidence>
<dbReference type="GO" id="GO:0044781">
    <property type="term" value="P:bacterial-type flagellum organization"/>
    <property type="evidence" value="ECO:0007669"/>
    <property type="project" value="UniProtKB-UniRule"/>
</dbReference>
<dbReference type="AlphaFoldDB" id="A0A6G9QHT9"/>
<accession>A0A6G9QHT9</accession>
<protein>
    <recommendedName>
        <fullName evidence="2 5">Basal-body rod modification protein FlgD</fullName>
    </recommendedName>
</protein>
<dbReference type="Gene3D" id="2.60.40.4070">
    <property type="match status" value="1"/>
</dbReference>
<dbReference type="KEGG" id="saes:HBH39_05190"/>
<evidence type="ECO:0000259" key="8">
    <source>
        <dbReference type="Pfam" id="PF13861"/>
    </source>
</evidence>
<keyword evidence="9" id="KW-0966">Cell projection</keyword>
<dbReference type="Proteomes" id="UP000502608">
    <property type="component" value="Chromosome"/>
</dbReference>
<name>A0A6G9QHT9_9GAMM</name>
<dbReference type="Pfam" id="PF03963">
    <property type="entry name" value="FlgD"/>
    <property type="match status" value="1"/>
</dbReference>
<organism evidence="9 10">
    <name type="scientific">Shewanella aestuarii</name>
    <dbReference type="NCBI Taxonomy" id="1028752"/>
    <lineage>
        <taxon>Bacteria</taxon>
        <taxon>Pseudomonadati</taxon>
        <taxon>Pseudomonadota</taxon>
        <taxon>Gammaproteobacteria</taxon>
        <taxon>Alteromonadales</taxon>
        <taxon>Shewanellaceae</taxon>
        <taxon>Shewanella</taxon>
    </lineage>
</organism>
<evidence type="ECO:0000256" key="5">
    <source>
        <dbReference type="RuleBase" id="RU362076"/>
    </source>
</evidence>
<evidence type="ECO:0000313" key="10">
    <source>
        <dbReference type="Proteomes" id="UP000502608"/>
    </source>
</evidence>
<feature type="region of interest" description="Disordered" evidence="6">
    <location>
        <begin position="1"/>
        <end position="58"/>
    </location>
</feature>
<dbReference type="InterPro" id="IPR025965">
    <property type="entry name" value="FlgD/Vpr_Ig-like"/>
</dbReference>
<evidence type="ECO:0000256" key="3">
    <source>
        <dbReference type="ARBA" id="ARBA00022795"/>
    </source>
</evidence>
<proteinExistence type="inferred from homology"/>
<dbReference type="Gene3D" id="2.30.30.910">
    <property type="match status" value="1"/>
</dbReference>
<evidence type="ECO:0000259" key="7">
    <source>
        <dbReference type="Pfam" id="PF13860"/>
    </source>
</evidence>
<evidence type="ECO:0000256" key="4">
    <source>
        <dbReference type="ARBA" id="ARBA00024746"/>
    </source>
</evidence>
<dbReference type="EMBL" id="CP050313">
    <property type="protein sequence ID" value="QIR13968.1"/>
    <property type="molecule type" value="Genomic_DNA"/>
</dbReference>
<comment type="function">
    <text evidence="4 5">Required for flagellar hook formation. May act as a scaffolding protein.</text>
</comment>
<reference evidence="9 10" key="1">
    <citation type="submission" date="2020-03" db="EMBL/GenBank/DDBJ databases">
        <title>Complete genome sequence of Shewanella sp.</title>
        <authorList>
            <person name="Kim Y.-S."/>
            <person name="Kim S.-J."/>
            <person name="Jung H.-K."/>
            <person name="Kim K.-H."/>
        </authorList>
    </citation>
    <scope>NUCLEOTIDE SEQUENCE [LARGE SCALE GENOMIC DNA]</scope>
    <source>
        <strain evidence="9 10">PN3F2</strain>
    </source>
</reference>
<feature type="compositionally biased region" description="Polar residues" evidence="6">
    <location>
        <begin position="30"/>
        <end position="40"/>
    </location>
</feature>
<feature type="domain" description="FlgD/Vpr Ig-like" evidence="7">
    <location>
        <begin position="147"/>
        <end position="212"/>
    </location>
</feature>
<dbReference type="InterPro" id="IPR025963">
    <property type="entry name" value="FLgD_Tudor"/>
</dbReference>
<gene>
    <name evidence="9" type="primary">flgD</name>
    <name evidence="9" type="ORF">HBH39_05190</name>
</gene>
<feature type="compositionally biased region" description="Polar residues" evidence="6">
    <location>
        <begin position="1"/>
        <end position="14"/>
    </location>
</feature>
<dbReference type="Pfam" id="PF13860">
    <property type="entry name" value="FlgD_ig"/>
    <property type="match status" value="1"/>
</dbReference>